<organism evidence="2 3">
    <name type="scientific">Falsiroseomonas frigidaquae</name>
    <dbReference type="NCBI Taxonomy" id="487318"/>
    <lineage>
        <taxon>Bacteria</taxon>
        <taxon>Pseudomonadati</taxon>
        <taxon>Pseudomonadota</taxon>
        <taxon>Alphaproteobacteria</taxon>
        <taxon>Acetobacterales</taxon>
        <taxon>Roseomonadaceae</taxon>
        <taxon>Falsiroseomonas</taxon>
    </lineage>
</organism>
<evidence type="ECO:0008006" key="4">
    <source>
        <dbReference type="Google" id="ProtNLM"/>
    </source>
</evidence>
<sequence length="113" mass="11343">MSAIPTVFGDGIIDVHVASGVARITLGVQTSASASVKDGKPEPSALLVVPVLQLPNLARVLAEVTRQIEAKAKEAAANQAGGAQAGAQANQGQSANGQAQPQDQVAGAFRFNG</sequence>
<feature type="region of interest" description="Disordered" evidence="1">
    <location>
        <begin position="73"/>
        <end position="113"/>
    </location>
</feature>
<keyword evidence="3" id="KW-1185">Reference proteome</keyword>
<accession>A0ABX1F6C8</accession>
<feature type="compositionally biased region" description="Low complexity" evidence="1">
    <location>
        <begin position="75"/>
        <end position="100"/>
    </location>
</feature>
<evidence type="ECO:0000313" key="2">
    <source>
        <dbReference type="EMBL" id="NKE47892.1"/>
    </source>
</evidence>
<evidence type="ECO:0000313" key="3">
    <source>
        <dbReference type="Proteomes" id="UP000765160"/>
    </source>
</evidence>
<name>A0ABX1F6C8_9PROT</name>
<dbReference type="Proteomes" id="UP000765160">
    <property type="component" value="Unassembled WGS sequence"/>
</dbReference>
<gene>
    <name evidence="2" type="ORF">HB662_24155</name>
</gene>
<comment type="caution">
    <text evidence="2">The sequence shown here is derived from an EMBL/GenBank/DDBJ whole genome shotgun (WGS) entry which is preliminary data.</text>
</comment>
<dbReference type="RefSeq" id="WP_168053678.1">
    <property type="nucleotide sequence ID" value="NZ_JAATJR010000007.1"/>
</dbReference>
<reference evidence="2 3" key="1">
    <citation type="submission" date="2020-03" db="EMBL/GenBank/DDBJ databases">
        <title>Roseomonas selenitidurans sp. nov. isolated from soil.</title>
        <authorList>
            <person name="Liu H."/>
        </authorList>
    </citation>
    <scope>NUCLEOTIDE SEQUENCE [LARGE SCALE GENOMIC DNA]</scope>
    <source>
        <strain evidence="2 3">JCM 15073</strain>
    </source>
</reference>
<dbReference type="EMBL" id="JAAVTX010000007">
    <property type="protein sequence ID" value="NKE47892.1"/>
    <property type="molecule type" value="Genomic_DNA"/>
</dbReference>
<protein>
    <recommendedName>
        <fullName evidence="4">PRTRC system protein E</fullName>
    </recommendedName>
</protein>
<evidence type="ECO:0000256" key="1">
    <source>
        <dbReference type="SAM" id="MobiDB-lite"/>
    </source>
</evidence>
<proteinExistence type="predicted"/>